<gene>
    <name evidence="2" type="ORF">JOF34_002520</name>
</gene>
<keyword evidence="3" id="KW-1185">Reference proteome</keyword>
<dbReference type="EMBL" id="JAGIOL010000002">
    <property type="protein sequence ID" value="MBP2437876.1"/>
    <property type="molecule type" value="Genomic_DNA"/>
</dbReference>
<evidence type="ECO:0000313" key="2">
    <source>
        <dbReference type="EMBL" id="MBP2437876.1"/>
    </source>
</evidence>
<dbReference type="RefSeq" id="WP_165137955.1">
    <property type="nucleotide sequence ID" value="NZ_CP049254.1"/>
</dbReference>
<sequence length="176" mass="18610">MTWETALAYETDWTWVNWLSVAVLTAVTVIWTLSAATVATWVSDRHVGYSRGATAVKTVMWLAWVAVSCGAALVLLVLPGSVMRHIPSSGVVLVLFFTGIAASIALAIWGLWGAGNDVPLFGYVPAVALFLGVLLGGVNDWLHRVAASIPTSVAVLVLTPIVLVVAGVLWAKSDAR</sequence>
<protein>
    <submittedName>
        <fullName evidence="2">Uncharacterized protein</fullName>
    </submittedName>
</protein>
<dbReference type="Proteomes" id="UP001519362">
    <property type="component" value="Unassembled WGS sequence"/>
</dbReference>
<feature type="transmembrane region" description="Helical" evidence="1">
    <location>
        <begin position="145"/>
        <end position="171"/>
    </location>
</feature>
<reference evidence="2 3" key="1">
    <citation type="submission" date="2021-03" db="EMBL/GenBank/DDBJ databases">
        <title>Sequencing the genomes of 1000 actinobacteria strains.</title>
        <authorList>
            <person name="Klenk H.-P."/>
        </authorList>
    </citation>
    <scope>NUCLEOTIDE SEQUENCE [LARGE SCALE GENOMIC DNA]</scope>
    <source>
        <strain evidence="2 3">DSM 24221</strain>
    </source>
</reference>
<keyword evidence="1" id="KW-0472">Membrane</keyword>
<keyword evidence="1" id="KW-1133">Transmembrane helix</keyword>
<evidence type="ECO:0000256" key="1">
    <source>
        <dbReference type="SAM" id="Phobius"/>
    </source>
</evidence>
<feature type="transmembrane region" description="Helical" evidence="1">
    <location>
        <begin position="15"/>
        <end position="39"/>
    </location>
</feature>
<comment type="caution">
    <text evidence="2">The sequence shown here is derived from an EMBL/GenBank/DDBJ whole genome shotgun (WGS) entry which is preliminary data.</text>
</comment>
<organism evidence="2 3">
    <name type="scientific">Microbacterium amylolyticum</name>
    <dbReference type="NCBI Taxonomy" id="936337"/>
    <lineage>
        <taxon>Bacteria</taxon>
        <taxon>Bacillati</taxon>
        <taxon>Actinomycetota</taxon>
        <taxon>Actinomycetes</taxon>
        <taxon>Micrococcales</taxon>
        <taxon>Microbacteriaceae</taxon>
        <taxon>Microbacterium</taxon>
    </lineage>
</organism>
<name>A0ABS4ZKQ4_9MICO</name>
<feature type="transmembrane region" description="Helical" evidence="1">
    <location>
        <begin position="118"/>
        <end position="138"/>
    </location>
</feature>
<feature type="transmembrane region" description="Helical" evidence="1">
    <location>
        <begin position="59"/>
        <end position="78"/>
    </location>
</feature>
<proteinExistence type="predicted"/>
<accession>A0ABS4ZKQ4</accession>
<evidence type="ECO:0000313" key="3">
    <source>
        <dbReference type="Proteomes" id="UP001519362"/>
    </source>
</evidence>
<feature type="transmembrane region" description="Helical" evidence="1">
    <location>
        <begin position="90"/>
        <end position="112"/>
    </location>
</feature>
<keyword evidence="1" id="KW-0812">Transmembrane</keyword>